<evidence type="ECO:0000256" key="3">
    <source>
        <dbReference type="ARBA" id="ARBA00022801"/>
    </source>
</evidence>
<dbReference type="PANTHER" id="PTHR46143:SF1">
    <property type="entry name" value="CALPAIN-7"/>
    <property type="match status" value="1"/>
</dbReference>
<dbReference type="InterPro" id="IPR007330">
    <property type="entry name" value="MIT_dom"/>
</dbReference>
<reference evidence="8 9" key="1">
    <citation type="submission" date="2009-08" db="EMBL/GenBank/DDBJ databases">
        <title>The Genome Sequence of Spizellomyces punctatus strain DAOM BR117.</title>
        <authorList>
            <consortium name="The Broad Institute Genome Sequencing Platform"/>
            <person name="Russ C."/>
            <person name="Cuomo C."/>
            <person name="Shea T."/>
            <person name="Young S.K."/>
            <person name="Zeng Q."/>
            <person name="Koehrsen M."/>
            <person name="Haas B."/>
            <person name="Borodovsky M."/>
            <person name="Guigo R."/>
            <person name="Alvarado L."/>
            <person name="Berlin A."/>
            <person name="Bochicchio J."/>
            <person name="Borenstein D."/>
            <person name="Chapman S."/>
            <person name="Chen Z."/>
            <person name="Engels R."/>
            <person name="Freedman E."/>
            <person name="Gellesch M."/>
            <person name="Goldberg J."/>
            <person name="Griggs A."/>
            <person name="Gujja S."/>
            <person name="Heiman D."/>
            <person name="Hepburn T."/>
            <person name="Howarth C."/>
            <person name="Jen D."/>
            <person name="Larson L."/>
            <person name="Lewis B."/>
            <person name="Mehta T."/>
            <person name="Park D."/>
            <person name="Pearson M."/>
            <person name="Roberts A."/>
            <person name="Saif S."/>
            <person name="Shenoy N."/>
            <person name="Sisk P."/>
            <person name="Stolte C."/>
            <person name="Sykes S."/>
            <person name="Thomson T."/>
            <person name="Walk T."/>
            <person name="White J."/>
            <person name="Yandava C."/>
            <person name="Burger G."/>
            <person name="Gray M.W."/>
            <person name="Holland P.W.H."/>
            <person name="King N."/>
            <person name="Lang F.B.F."/>
            <person name="Roger A.J."/>
            <person name="Ruiz-Trillo I."/>
            <person name="Lander E."/>
            <person name="Nusbaum C."/>
        </authorList>
    </citation>
    <scope>NUCLEOTIDE SEQUENCE [LARGE SCALE GENOMIC DNA]</scope>
    <source>
        <strain evidence="8 9">DAOM BR117</strain>
    </source>
</reference>
<evidence type="ECO:0000313" key="9">
    <source>
        <dbReference type="Proteomes" id="UP000053201"/>
    </source>
</evidence>
<evidence type="ECO:0000256" key="1">
    <source>
        <dbReference type="ARBA" id="ARBA00010193"/>
    </source>
</evidence>
<dbReference type="Pfam" id="PF00648">
    <property type="entry name" value="Peptidase_C2"/>
    <property type="match status" value="1"/>
</dbReference>
<dbReference type="Gene3D" id="2.60.120.380">
    <property type="match status" value="1"/>
</dbReference>
<feature type="domain" description="Calpain catalytic" evidence="7">
    <location>
        <begin position="184"/>
        <end position="485"/>
    </location>
</feature>
<dbReference type="SMART" id="SM00230">
    <property type="entry name" value="CysPc"/>
    <property type="match status" value="1"/>
</dbReference>
<dbReference type="SUPFAM" id="SSF49758">
    <property type="entry name" value="Calpain large subunit, middle domain (domain III)"/>
    <property type="match status" value="2"/>
</dbReference>
<dbReference type="eggNOG" id="KOG0045">
    <property type="taxonomic scope" value="Eukaryota"/>
</dbReference>
<feature type="active site" evidence="5">
    <location>
        <position position="424"/>
    </location>
</feature>
<dbReference type="SMART" id="SM00720">
    <property type="entry name" value="calpain_III"/>
    <property type="match status" value="1"/>
</dbReference>
<dbReference type="GeneID" id="27685551"/>
<dbReference type="InterPro" id="IPR022683">
    <property type="entry name" value="Calpain_III"/>
</dbReference>
<dbReference type="STRING" id="645134.A0A0L0HPV3"/>
<accession>A0A0L0HPV3</accession>
<dbReference type="GO" id="GO:0006508">
    <property type="term" value="P:proteolysis"/>
    <property type="evidence" value="ECO:0007669"/>
    <property type="project" value="UniProtKB-KW"/>
</dbReference>
<dbReference type="InterPro" id="IPR051297">
    <property type="entry name" value="PalB/RIM13"/>
</dbReference>
<evidence type="ECO:0000256" key="6">
    <source>
        <dbReference type="SAM" id="MobiDB-lite"/>
    </source>
</evidence>
<evidence type="ECO:0000256" key="2">
    <source>
        <dbReference type="ARBA" id="ARBA00022670"/>
    </source>
</evidence>
<dbReference type="InParanoid" id="A0A0L0HPV3"/>
<dbReference type="OMA" id="MCSQTEN"/>
<dbReference type="InterPro" id="IPR036213">
    <property type="entry name" value="Calpain_III_sf"/>
</dbReference>
<proteinExistence type="inferred from homology"/>
<dbReference type="AlphaFoldDB" id="A0A0L0HPV3"/>
<evidence type="ECO:0000256" key="4">
    <source>
        <dbReference type="ARBA" id="ARBA00022807"/>
    </source>
</evidence>
<dbReference type="Gene3D" id="3.90.70.10">
    <property type="entry name" value="Cysteine proteinases"/>
    <property type="match status" value="1"/>
</dbReference>
<dbReference type="InterPro" id="IPR036181">
    <property type="entry name" value="MIT_dom_sf"/>
</dbReference>
<evidence type="ECO:0000256" key="5">
    <source>
        <dbReference type="PROSITE-ProRule" id="PRU00239"/>
    </source>
</evidence>
<evidence type="ECO:0000313" key="8">
    <source>
        <dbReference type="EMBL" id="KND02839.1"/>
    </source>
</evidence>
<dbReference type="VEuPathDB" id="FungiDB:SPPG_01919"/>
<dbReference type="PANTHER" id="PTHR46143">
    <property type="entry name" value="CALPAIN-7"/>
    <property type="match status" value="1"/>
</dbReference>
<dbReference type="SMART" id="SM00745">
    <property type="entry name" value="MIT"/>
    <property type="match status" value="1"/>
</dbReference>
<feature type="region of interest" description="Disordered" evidence="6">
    <location>
        <begin position="123"/>
        <end position="150"/>
    </location>
</feature>
<name>A0A0L0HPV3_SPIPD</name>
<keyword evidence="9" id="KW-1185">Reference proteome</keyword>
<sequence length="748" mass="84754">MTTPSRQIEQQGPSGLPELYKYGFAVAKRAVQEDNAKQWTTAWGLYEDAAHTVLQLLQHERDPKKIALLHLKWDEYSQRAEELSRLVRVSRVDELQTDGIEQVTCDTDNRFEADAAQIPLEIEKAGSQEKDDITNRERSDLSGSQIASPQGHLAPSEIEVLKRSSIINGRLYLPWIAMDDKERFSFDVPFKDPQGPLVLSMMQRAAFAEWKRVSEIFSEHRMVRSMCAGAIVQDLVTDCSFVASLCVSSEYERKFKKQLITSRIYPRNKSGQPVYNPSGKYMVKLTWNGVVVDDYLPVGKDGRLLCTFSLNREIWPSIVEKAYLKLQGGYGFPGSNSGIDLHALTGWIPEHIFIKDGSLPSMSIFRRLQDGYQAGHALITVATSSLRENNIEQFGLIAGHAYAVLDVRIVQVGDTPYNLLQIKNPWRSMQRESKIFTQDPYLRQKIAQALAASGLEVDEKTDGIFWIDFQSICDWFDTIHINWNPHMWEHRFTLHAAWPVSGPRKDIFNFGSNPQFSLQVDVSNENSTAVWILLTKHITVTVGTMMENSDYITLHLYGDSGGERVFYSGEPMLRGVYVNSPHVLVRYAVILNVTLSQHEKSSRTLQYTLTVYAMSPFRIQEIQDTYPYSTQVVGHWTSTTAGGSLNHPTFQLNPRYKLVALKETRIFITLEAPKEYPVNVKLIRDDVPLITVTKETIALNSGDYRNGFCYVKGNDIQGVYTVVPSTFQPGQIGTFILTVQSTEQLSFS</sequence>
<feature type="active site" evidence="5">
    <location>
        <position position="239"/>
    </location>
</feature>
<feature type="compositionally biased region" description="Basic and acidic residues" evidence="6">
    <location>
        <begin position="123"/>
        <end position="140"/>
    </location>
</feature>
<dbReference type="InterPro" id="IPR001300">
    <property type="entry name" value="Peptidase_C2_calpain_cat"/>
</dbReference>
<comment type="similarity">
    <text evidence="1">Belongs to the peptidase C2 family. PalB/RIM13 subfamily.</text>
</comment>
<dbReference type="InterPro" id="IPR038765">
    <property type="entry name" value="Papain-like_cys_pep_sf"/>
</dbReference>
<dbReference type="RefSeq" id="XP_016610878.1">
    <property type="nucleotide sequence ID" value="XM_016750228.1"/>
</dbReference>
<dbReference type="GO" id="GO:0004198">
    <property type="term" value="F:calcium-dependent cysteine-type endopeptidase activity"/>
    <property type="evidence" value="ECO:0007669"/>
    <property type="project" value="InterPro"/>
</dbReference>
<dbReference type="Pfam" id="PF04212">
    <property type="entry name" value="MIT"/>
    <property type="match status" value="1"/>
</dbReference>
<keyword evidence="3 5" id="KW-0378">Hydrolase</keyword>
<gene>
    <name evidence="8" type="ORF">SPPG_01919</name>
</gene>
<dbReference type="SUPFAM" id="SSF54001">
    <property type="entry name" value="Cysteine proteinases"/>
    <property type="match status" value="1"/>
</dbReference>
<keyword evidence="4 5" id="KW-0788">Thiol protease</keyword>
<protein>
    <recommendedName>
        <fullName evidence="7">Calpain catalytic domain-containing protein</fullName>
    </recommendedName>
</protein>
<dbReference type="PROSITE" id="PS50203">
    <property type="entry name" value="CALPAIN_CAT"/>
    <property type="match status" value="1"/>
</dbReference>
<evidence type="ECO:0000259" key="7">
    <source>
        <dbReference type="PROSITE" id="PS50203"/>
    </source>
</evidence>
<dbReference type="OrthoDB" id="167576at2759"/>
<feature type="active site" evidence="5">
    <location>
        <position position="400"/>
    </location>
</feature>
<dbReference type="Gene3D" id="1.20.58.80">
    <property type="entry name" value="Phosphotransferase system, lactose/cellobiose-type IIA subunit"/>
    <property type="match status" value="1"/>
</dbReference>
<organism evidence="8 9">
    <name type="scientific">Spizellomyces punctatus (strain DAOM BR117)</name>
    <dbReference type="NCBI Taxonomy" id="645134"/>
    <lineage>
        <taxon>Eukaryota</taxon>
        <taxon>Fungi</taxon>
        <taxon>Fungi incertae sedis</taxon>
        <taxon>Chytridiomycota</taxon>
        <taxon>Chytridiomycota incertae sedis</taxon>
        <taxon>Chytridiomycetes</taxon>
        <taxon>Spizellomycetales</taxon>
        <taxon>Spizellomycetaceae</taxon>
        <taxon>Spizellomyces</taxon>
    </lineage>
</organism>
<dbReference type="SUPFAM" id="SSF116846">
    <property type="entry name" value="MIT domain"/>
    <property type="match status" value="1"/>
</dbReference>
<dbReference type="Proteomes" id="UP000053201">
    <property type="component" value="Unassembled WGS sequence"/>
</dbReference>
<dbReference type="EMBL" id="KQ257452">
    <property type="protein sequence ID" value="KND02839.1"/>
    <property type="molecule type" value="Genomic_DNA"/>
</dbReference>
<keyword evidence="2 5" id="KW-0645">Protease</keyword>